<evidence type="ECO:0000256" key="1">
    <source>
        <dbReference type="SAM" id="MobiDB-lite"/>
    </source>
</evidence>
<accession>A0A833RR57</accession>
<dbReference type="EMBL" id="SWLB01000003">
    <property type="protein sequence ID" value="KAF3339623.1"/>
    <property type="molecule type" value="Genomic_DNA"/>
</dbReference>
<sequence length="99" mass="11245">MALSSAPPFQSSLPRLATGVRTVHRKMLYKLLQRNYPKIIRDGSNVPILPDSKKNKSKGKDKEEKLQKLLQAKHFATWVIMVAPIHQPVTRFKGKKQVG</sequence>
<gene>
    <name evidence="2" type="ORF">FCM35_KLT15394</name>
</gene>
<feature type="compositionally biased region" description="Basic and acidic residues" evidence="1">
    <location>
        <begin position="51"/>
        <end position="63"/>
    </location>
</feature>
<organism evidence="2 3">
    <name type="scientific">Carex littledalei</name>
    <dbReference type="NCBI Taxonomy" id="544730"/>
    <lineage>
        <taxon>Eukaryota</taxon>
        <taxon>Viridiplantae</taxon>
        <taxon>Streptophyta</taxon>
        <taxon>Embryophyta</taxon>
        <taxon>Tracheophyta</taxon>
        <taxon>Spermatophyta</taxon>
        <taxon>Magnoliopsida</taxon>
        <taxon>Liliopsida</taxon>
        <taxon>Poales</taxon>
        <taxon>Cyperaceae</taxon>
        <taxon>Cyperoideae</taxon>
        <taxon>Cariceae</taxon>
        <taxon>Carex</taxon>
        <taxon>Carex subgen. Euthyceras</taxon>
    </lineage>
</organism>
<evidence type="ECO:0000313" key="2">
    <source>
        <dbReference type="EMBL" id="KAF3339623.1"/>
    </source>
</evidence>
<protein>
    <submittedName>
        <fullName evidence="2">Uncharacterized protein</fullName>
    </submittedName>
</protein>
<evidence type="ECO:0000313" key="3">
    <source>
        <dbReference type="Proteomes" id="UP000623129"/>
    </source>
</evidence>
<comment type="caution">
    <text evidence="2">The sequence shown here is derived from an EMBL/GenBank/DDBJ whole genome shotgun (WGS) entry which is preliminary data.</text>
</comment>
<feature type="region of interest" description="Disordered" evidence="1">
    <location>
        <begin position="43"/>
        <end position="63"/>
    </location>
</feature>
<dbReference type="Proteomes" id="UP000623129">
    <property type="component" value="Unassembled WGS sequence"/>
</dbReference>
<name>A0A833RR57_9POAL</name>
<proteinExistence type="predicted"/>
<keyword evidence="3" id="KW-1185">Reference proteome</keyword>
<dbReference type="AlphaFoldDB" id="A0A833RR57"/>
<reference evidence="2" key="1">
    <citation type="submission" date="2020-01" db="EMBL/GenBank/DDBJ databases">
        <title>Genome sequence of Kobresia littledalei, the first chromosome-level genome in the family Cyperaceae.</title>
        <authorList>
            <person name="Qu G."/>
        </authorList>
    </citation>
    <scope>NUCLEOTIDE SEQUENCE</scope>
    <source>
        <strain evidence="2">C.B.Clarke</strain>
        <tissue evidence="2">Leaf</tissue>
    </source>
</reference>